<dbReference type="RefSeq" id="WP_203734799.1">
    <property type="nucleotide sequence ID" value="NZ_JBHTFU010000001.1"/>
</dbReference>
<organism evidence="2 3">
    <name type="scientific">Paractinoplanes durhamensis</name>
    <dbReference type="NCBI Taxonomy" id="113563"/>
    <lineage>
        <taxon>Bacteria</taxon>
        <taxon>Bacillati</taxon>
        <taxon>Actinomycetota</taxon>
        <taxon>Actinomycetes</taxon>
        <taxon>Micromonosporales</taxon>
        <taxon>Micromonosporaceae</taxon>
        <taxon>Paractinoplanes</taxon>
    </lineage>
</organism>
<name>A0ABQ3ZAV5_9ACTN</name>
<evidence type="ECO:0000313" key="3">
    <source>
        <dbReference type="Proteomes" id="UP000637628"/>
    </source>
</evidence>
<comment type="caution">
    <text evidence="2">The sequence shown here is derived from an EMBL/GenBank/DDBJ whole genome shotgun (WGS) entry which is preliminary data.</text>
</comment>
<dbReference type="EMBL" id="BOML01000070">
    <property type="protein sequence ID" value="GIE06939.1"/>
    <property type="molecule type" value="Genomic_DNA"/>
</dbReference>
<feature type="transmembrane region" description="Helical" evidence="1">
    <location>
        <begin position="72"/>
        <end position="93"/>
    </location>
</feature>
<evidence type="ECO:0000313" key="2">
    <source>
        <dbReference type="EMBL" id="GIE06939.1"/>
    </source>
</evidence>
<keyword evidence="1" id="KW-1133">Transmembrane helix</keyword>
<dbReference type="Proteomes" id="UP000637628">
    <property type="component" value="Unassembled WGS sequence"/>
</dbReference>
<keyword evidence="3" id="KW-1185">Reference proteome</keyword>
<proteinExistence type="predicted"/>
<sequence length="258" mass="26865">MIGLLVAAGVASMVAFVFAPAALLGGRYGSFRQEAALRDGVSRGLVEFWQGNGPEYPALLARLVDYWFRWHAIKVAISALMLIVFVLLAAALWRGYLRSGGARALGAITATSFATLAVGLLLLNIQATAVPLVALLPLLSGGPHSGDLTRTLHEVRDSVNRPPGPHGGPPALPVLLGEVERYHWVLAAAAGTVVLATALASAILWRRRRAGSARAGFMRKALSITLAVTATLLLTVVAYSAYSAATPGDALLALLGGG</sequence>
<feature type="transmembrane region" description="Helical" evidence="1">
    <location>
        <begin position="105"/>
        <end position="127"/>
    </location>
</feature>
<keyword evidence="1" id="KW-0472">Membrane</keyword>
<accession>A0ABQ3ZAV5</accession>
<protein>
    <submittedName>
        <fullName evidence="2">Uncharacterized protein</fullName>
    </submittedName>
</protein>
<reference evidence="2 3" key="1">
    <citation type="submission" date="2021-01" db="EMBL/GenBank/DDBJ databases">
        <title>Whole genome shotgun sequence of Actinoplanes durhamensis NBRC 14914.</title>
        <authorList>
            <person name="Komaki H."/>
            <person name="Tamura T."/>
        </authorList>
    </citation>
    <scope>NUCLEOTIDE SEQUENCE [LARGE SCALE GENOMIC DNA]</scope>
    <source>
        <strain evidence="2 3">NBRC 14914</strain>
    </source>
</reference>
<feature type="transmembrane region" description="Helical" evidence="1">
    <location>
        <begin position="217"/>
        <end position="242"/>
    </location>
</feature>
<keyword evidence="1" id="KW-0812">Transmembrane</keyword>
<feature type="transmembrane region" description="Helical" evidence="1">
    <location>
        <begin position="182"/>
        <end position="205"/>
    </location>
</feature>
<evidence type="ECO:0000256" key="1">
    <source>
        <dbReference type="SAM" id="Phobius"/>
    </source>
</evidence>
<gene>
    <name evidence="2" type="ORF">Adu01nite_82890</name>
</gene>